<dbReference type="Proteomes" id="UP000050360">
    <property type="component" value="Unassembled WGS sequence"/>
</dbReference>
<sequence length="387" mass="44001">MNTSQDVSIASPEYRQFIEQLKARVLSARLCAARAVNCDLILLYWDIGRGIVEKQQELGWGESVVEMVAADLQQAFPGTTGFSPRNLRSAKQLFLSYSDPTIWLQTVAKLPRGAKVGDSEIWPQDAAKLTNETVIELMRQLVAEVPWGQNLLILNKLSDSVARLYYLRATAQFGWSRNVLLNQIKAGAYERAVIEKKTHNFPLALPEYLAEQADEMMKSSYNLEFLGIRREVKERELEDRLISRLQAFLLELGYGFCFVGRQYRLTLGQKEYFIDLLFYHRFLKALVAFELKVGQFEPEYAGKMDFYLNLLNDTQRGEGDQPSIGIILCAEKDDVEVEYALRTKKNPIGVAVYQLQSKLPADMKGKLPTEKQLADVVRAVLPERGVS</sequence>
<proteinExistence type="predicted"/>
<evidence type="ECO:0008006" key="5">
    <source>
        <dbReference type="Google" id="ProtNLM"/>
    </source>
</evidence>
<evidence type="ECO:0000259" key="2">
    <source>
        <dbReference type="Pfam" id="PF17761"/>
    </source>
</evidence>
<protein>
    <recommendedName>
        <fullName evidence="5">DUF1016 domain-containing protein</fullName>
    </recommendedName>
</protein>
<feature type="domain" description="YhcG PDDEXK nuclease" evidence="1">
    <location>
        <begin position="215"/>
        <end position="368"/>
    </location>
</feature>
<dbReference type="GO" id="GO:0003676">
    <property type="term" value="F:nucleic acid binding"/>
    <property type="evidence" value="ECO:0007669"/>
    <property type="project" value="InterPro"/>
</dbReference>
<feature type="domain" description="YhcG N-terminal" evidence="2">
    <location>
        <begin position="136"/>
        <end position="191"/>
    </location>
</feature>
<dbReference type="PATRIC" id="fig|1719120.3.peg.3645"/>
<evidence type="ECO:0000313" key="3">
    <source>
        <dbReference type="EMBL" id="KPQ42094.1"/>
    </source>
</evidence>
<dbReference type="Pfam" id="PF17761">
    <property type="entry name" value="DUF1016_N"/>
    <property type="match status" value="2"/>
</dbReference>
<dbReference type="PANTHER" id="PTHR30547">
    <property type="entry name" value="UNCHARACTERIZED PROTEIN YHCG-RELATED"/>
    <property type="match status" value="1"/>
</dbReference>
<reference evidence="3 4" key="1">
    <citation type="submission" date="2015-09" db="EMBL/GenBank/DDBJ databases">
        <title>A metagenomics-based metabolic model of nitrate-dependent anaerobic oxidation of methane by Methanoperedens-like archaea.</title>
        <authorList>
            <person name="Arshad A."/>
            <person name="Speth D.R."/>
            <person name="De Graaf R.M."/>
            <person name="Op Den Camp H.J."/>
            <person name="Jetten M.S."/>
            <person name="Welte C.U."/>
        </authorList>
    </citation>
    <scope>NUCLEOTIDE SEQUENCE [LARGE SCALE GENOMIC DNA]</scope>
</reference>
<comment type="caution">
    <text evidence="3">The sequence shown here is derived from an EMBL/GenBank/DDBJ whole genome shotgun (WGS) entry which is preliminary data.</text>
</comment>
<evidence type="ECO:0000313" key="4">
    <source>
        <dbReference type="Proteomes" id="UP000050360"/>
    </source>
</evidence>
<feature type="domain" description="YhcG N-terminal" evidence="2">
    <location>
        <begin position="21"/>
        <end position="111"/>
    </location>
</feature>
<gene>
    <name evidence="3" type="ORF">MPEBLZ_03355</name>
</gene>
<dbReference type="AlphaFoldDB" id="A0A0P8CHB3"/>
<dbReference type="Pfam" id="PF06250">
    <property type="entry name" value="YhcG_C"/>
    <property type="match status" value="1"/>
</dbReference>
<accession>A0A0P8CHB3</accession>
<dbReference type="InterPro" id="IPR009362">
    <property type="entry name" value="YhcG_C"/>
</dbReference>
<dbReference type="Gene3D" id="3.40.1350.10">
    <property type="match status" value="1"/>
</dbReference>
<dbReference type="PANTHER" id="PTHR30547:SF0">
    <property type="entry name" value="BLR8175 PROTEIN"/>
    <property type="match status" value="1"/>
</dbReference>
<dbReference type="EMBL" id="LKCM01000267">
    <property type="protein sequence ID" value="KPQ42094.1"/>
    <property type="molecule type" value="Genomic_DNA"/>
</dbReference>
<evidence type="ECO:0000259" key="1">
    <source>
        <dbReference type="Pfam" id="PF06250"/>
    </source>
</evidence>
<organism evidence="3 4">
    <name type="scientific">Candidatus Methanoperedens nitratireducens</name>
    <dbReference type="NCBI Taxonomy" id="1392998"/>
    <lineage>
        <taxon>Archaea</taxon>
        <taxon>Methanobacteriati</taxon>
        <taxon>Methanobacteriota</taxon>
        <taxon>Stenosarchaea group</taxon>
        <taxon>Methanomicrobia</taxon>
        <taxon>Methanosarcinales</taxon>
        <taxon>ANME-2 cluster</taxon>
        <taxon>Candidatus Methanoperedentaceae</taxon>
        <taxon>Candidatus Methanoperedens</taxon>
    </lineage>
</organism>
<name>A0A0P8CHB3_9EURY</name>
<dbReference type="InterPro" id="IPR053148">
    <property type="entry name" value="PD-DEXK-like_domain"/>
</dbReference>
<dbReference type="InterPro" id="IPR041527">
    <property type="entry name" value="YhcG_N"/>
</dbReference>
<dbReference type="InterPro" id="IPR011856">
    <property type="entry name" value="tRNA_endonuc-like_dom_sf"/>
</dbReference>